<dbReference type="Gene3D" id="3.30.1330.60">
    <property type="entry name" value="OmpA-like domain"/>
    <property type="match status" value="1"/>
</dbReference>
<keyword evidence="3" id="KW-0998">Cell outer membrane</keyword>
<evidence type="ECO:0000256" key="4">
    <source>
        <dbReference type="PROSITE-ProRule" id="PRU00473"/>
    </source>
</evidence>
<organism evidence="7 8">
    <name type="scientific">Mesorhizobium denitrificans</name>
    <dbReference type="NCBI Taxonomy" id="2294114"/>
    <lineage>
        <taxon>Bacteria</taxon>
        <taxon>Pseudomonadati</taxon>
        <taxon>Pseudomonadota</taxon>
        <taxon>Alphaproteobacteria</taxon>
        <taxon>Hyphomicrobiales</taxon>
        <taxon>Phyllobacteriaceae</taxon>
        <taxon>Mesorhizobium</taxon>
    </lineage>
</organism>
<dbReference type="PROSITE" id="PS51257">
    <property type="entry name" value="PROKAR_LIPOPROTEIN"/>
    <property type="match status" value="1"/>
</dbReference>
<dbReference type="CDD" id="cd07185">
    <property type="entry name" value="OmpA_C-like"/>
    <property type="match status" value="1"/>
</dbReference>
<dbReference type="Proteomes" id="UP000262379">
    <property type="component" value="Unassembled WGS sequence"/>
</dbReference>
<evidence type="ECO:0000256" key="3">
    <source>
        <dbReference type="ARBA" id="ARBA00023237"/>
    </source>
</evidence>
<dbReference type="InterPro" id="IPR006664">
    <property type="entry name" value="OMP_bac"/>
</dbReference>
<accession>A0A371XBS7</accession>
<evidence type="ECO:0000256" key="2">
    <source>
        <dbReference type="ARBA" id="ARBA00023136"/>
    </source>
</evidence>
<comment type="subcellular location">
    <subcellularLocation>
        <location evidence="1">Cell outer membrane</location>
    </subcellularLocation>
</comment>
<keyword evidence="5" id="KW-0732">Signal</keyword>
<sequence>MRGLERPVSVLFVFASLALAGCVSGGGAGVDDRSFIGKGWDSLTGLVGRDREQRDSQLIDAGVDAVGKAETDPYMDRQDQELRKQLDGKPATISRAGDQLVVTMPTAELFDTNKSTLKRSSLNELNGIAAVLKKNERTTIDVYGHTDSGGDEKKNLDLTQQRALAVARHLASQGVDARRLSVTGFGSSRPAGADGNVADRRIEIQISPIKKR</sequence>
<evidence type="ECO:0000256" key="5">
    <source>
        <dbReference type="SAM" id="SignalP"/>
    </source>
</evidence>
<evidence type="ECO:0000256" key="1">
    <source>
        <dbReference type="ARBA" id="ARBA00004442"/>
    </source>
</evidence>
<feature type="domain" description="OmpA-like" evidence="6">
    <location>
        <begin position="97"/>
        <end position="210"/>
    </location>
</feature>
<comment type="caution">
    <text evidence="7">The sequence shown here is derived from an EMBL/GenBank/DDBJ whole genome shotgun (WGS) entry which is preliminary data.</text>
</comment>
<proteinExistence type="predicted"/>
<feature type="signal peptide" evidence="5">
    <location>
        <begin position="1"/>
        <end position="20"/>
    </location>
</feature>
<dbReference type="InterPro" id="IPR006665">
    <property type="entry name" value="OmpA-like"/>
</dbReference>
<dbReference type="PROSITE" id="PS51123">
    <property type="entry name" value="OMPA_2"/>
    <property type="match status" value="1"/>
</dbReference>
<dbReference type="AlphaFoldDB" id="A0A371XBS7"/>
<gene>
    <name evidence="7" type="ORF">DY251_15645</name>
</gene>
<name>A0A371XBS7_9HYPH</name>
<protein>
    <submittedName>
        <fullName evidence="7">OmpA family protein</fullName>
    </submittedName>
</protein>
<feature type="chain" id="PRO_5017011461" evidence="5">
    <location>
        <begin position="21"/>
        <end position="212"/>
    </location>
</feature>
<dbReference type="Pfam" id="PF00691">
    <property type="entry name" value="OmpA"/>
    <property type="match status" value="1"/>
</dbReference>
<keyword evidence="2 4" id="KW-0472">Membrane</keyword>
<dbReference type="InterPro" id="IPR050330">
    <property type="entry name" value="Bact_OuterMem_StrucFunc"/>
</dbReference>
<dbReference type="RefSeq" id="WP_116624845.1">
    <property type="nucleotide sequence ID" value="NZ_QURN01000012.1"/>
</dbReference>
<dbReference type="PANTHER" id="PTHR30329">
    <property type="entry name" value="STATOR ELEMENT OF FLAGELLAR MOTOR COMPLEX"/>
    <property type="match status" value="1"/>
</dbReference>
<evidence type="ECO:0000313" key="8">
    <source>
        <dbReference type="Proteomes" id="UP000262379"/>
    </source>
</evidence>
<dbReference type="GO" id="GO:0009279">
    <property type="term" value="C:cell outer membrane"/>
    <property type="evidence" value="ECO:0007669"/>
    <property type="project" value="UniProtKB-SubCell"/>
</dbReference>
<dbReference type="SUPFAM" id="SSF103088">
    <property type="entry name" value="OmpA-like"/>
    <property type="match status" value="1"/>
</dbReference>
<evidence type="ECO:0000259" key="6">
    <source>
        <dbReference type="PROSITE" id="PS51123"/>
    </source>
</evidence>
<keyword evidence="8" id="KW-1185">Reference proteome</keyword>
<dbReference type="InterPro" id="IPR036737">
    <property type="entry name" value="OmpA-like_sf"/>
</dbReference>
<dbReference type="PRINTS" id="PR01021">
    <property type="entry name" value="OMPADOMAIN"/>
</dbReference>
<reference evidence="8" key="1">
    <citation type="submission" date="2018-08" db="EMBL/GenBank/DDBJ databases">
        <authorList>
            <person name="Im W.T."/>
        </authorList>
    </citation>
    <scope>NUCLEOTIDE SEQUENCE [LARGE SCALE GENOMIC DNA]</scope>
    <source>
        <strain evidence="8">LA-28</strain>
    </source>
</reference>
<evidence type="ECO:0000313" key="7">
    <source>
        <dbReference type="EMBL" id="RFC66669.1"/>
    </source>
</evidence>
<dbReference type="EMBL" id="QURN01000012">
    <property type="protein sequence ID" value="RFC66669.1"/>
    <property type="molecule type" value="Genomic_DNA"/>
</dbReference>
<dbReference type="PANTHER" id="PTHR30329:SF21">
    <property type="entry name" value="LIPOPROTEIN YIAD-RELATED"/>
    <property type="match status" value="1"/>
</dbReference>